<dbReference type="RefSeq" id="WP_167025365.1">
    <property type="nucleotide sequence ID" value="NZ_CP050177.1"/>
</dbReference>
<evidence type="ECO:0000313" key="3">
    <source>
        <dbReference type="Proteomes" id="UP000501179"/>
    </source>
</evidence>
<dbReference type="AlphaFoldDB" id="A0A6G9GUY5"/>
<feature type="region of interest" description="Disordered" evidence="1">
    <location>
        <begin position="190"/>
        <end position="223"/>
    </location>
</feature>
<dbReference type="SUPFAM" id="SSF89372">
    <property type="entry name" value="Fucose-specific lectin"/>
    <property type="match status" value="1"/>
</dbReference>
<proteinExistence type="predicted"/>
<dbReference type="Gene3D" id="2.120.10.70">
    <property type="entry name" value="Fucose-specific lectin"/>
    <property type="match status" value="1"/>
</dbReference>
<feature type="compositionally biased region" description="Basic and acidic residues" evidence="1">
    <location>
        <begin position="191"/>
        <end position="200"/>
    </location>
</feature>
<gene>
    <name evidence="2" type="ORF">HA039_07010</name>
</gene>
<dbReference type="KEGG" id="slia:HA039_07010"/>
<name>A0A6G9GUY5_9ACTN</name>
<sequence length="346" mass="36597">MTTGWLLRGKDNRLTAYAPTADGVLRWTETLPGGPGWTGPELLPHPGLLPHLAFAQTAEGYVHLLGLRDRPRAGGPKNREVVHAVQFQTGRALRDWQPLGTPHTKDVNAASRTGRPSAVVDARGAVHLFVRNGNGHLSYRSQSPTGRWLGWGGVTPEGGKITGEMGAAVTDDGRIEILGPADGLMTHWARPKPDAQPERAEEGEEPAASAEETTGLCTGPGRVTHFWRDTGTRTLRAWRPGTAPTDLGGPGSGLPALLRTPVGGLDCTILAARGPDGRPQVAAYPTETEEAGLNWTPTGEPCTGVPALATDGRGRVVLAVVGEDGALRVTRQKDEPGLALEAWSRV</sequence>
<evidence type="ECO:0000313" key="2">
    <source>
        <dbReference type="EMBL" id="QIQ02083.1"/>
    </source>
</evidence>
<keyword evidence="3" id="KW-1185">Reference proteome</keyword>
<evidence type="ECO:0000256" key="1">
    <source>
        <dbReference type="SAM" id="MobiDB-lite"/>
    </source>
</evidence>
<dbReference type="EMBL" id="CP050177">
    <property type="protein sequence ID" value="QIQ02083.1"/>
    <property type="molecule type" value="Genomic_DNA"/>
</dbReference>
<reference evidence="2 3" key="1">
    <citation type="submission" date="2020-03" db="EMBL/GenBank/DDBJ databases">
        <title>A novel species.</title>
        <authorList>
            <person name="Gao J."/>
        </authorList>
    </citation>
    <scope>NUCLEOTIDE SEQUENCE [LARGE SCALE GENOMIC DNA]</scope>
    <source>
        <strain evidence="2 3">QMT-12</strain>
    </source>
</reference>
<accession>A0A6G9GUY5</accession>
<organism evidence="2 3">
    <name type="scientific">Streptomyces liangshanensis</name>
    <dbReference type="NCBI Taxonomy" id="2717324"/>
    <lineage>
        <taxon>Bacteria</taxon>
        <taxon>Bacillati</taxon>
        <taxon>Actinomycetota</taxon>
        <taxon>Actinomycetes</taxon>
        <taxon>Kitasatosporales</taxon>
        <taxon>Streptomycetaceae</taxon>
        <taxon>Streptomyces</taxon>
    </lineage>
</organism>
<protein>
    <submittedName>
        <fullName evidence="2">Uncharacterized protein</fullName>
    </submittedName>
</protein>
<dbReference type="Proteomes" id="UP000501179">
    <property type="component" value="Chromosome"/>
</dbReference>